<proteinExistence type="predicted"/>
<dbReference type="HOGENOM" id="CLU_2817889_0_0_1"/>
<evidence type="ECO:0000313" key="2">
    <source>
        <dbReference type="Proteomes" id="UP000011713"/>
    </source>
</evidence>
<evidence type="ECO:0000313" key="1">
    <source>
        <dbReference type="EnsemblProtists" id="HpaP814701"/>
    </source>
</evidence>
<dbReference type="AlphaFoldDB" id="M4C6G5"/>
<accession>M4C6G5</accession>
<dbReference type="EMBL" id="ABWE02001209">
    <property type="status" value="NOT_ANNOTATED_CDS"/>
    <property type="molecule type" value="Genomic_DNA"/>
</dbReference>
<dbReference type="Proteomes" id="UP000011713">
    <property type="component" value="Unassembled WGS sequence"/>
</dbReference>
<organism evidence="1 2">
    <name type="scientific">Hyaloperonospora arabidopsidis (strain Emoy2)</name>
    <name type="common">Downy mildew agent</name>
    <name type="synonym">Peronospora arabidopsidis</name>
    <dbReference type="NCBI Taxonomy" id="559515"/>
    <lineage>
        <taxon>Eukaryota</taxon>
        <taxon>Sar</taxon>
        <taxon>Stramenopiles</taxon>
        <taxon>Oomycota</taxon>
        <taxon>Peronosporomycetes</taxon>
        <taxon>Peronosporales</taxon>
        <taxon>Peronosporaceae</taxon>
        <taxon>Hyaloperonospora</taxon>
    </lineage>
</organism>
<dbReference type="EnsemblProtists" id="HpaT814701">
    <property type="protein sequence ID" value="HpaP814701"/>
    <property type="gene ID" value="HpaG814701"/>
</dbReference>
<dbReference type="VEuPathDB" id="FungiDB:HpaG814701"/>
<protein>
    <recommendedName>
        <fullName evidence="3">RxLR effector candidate protein</fullName>
    </recommendedName>
</protein>
<dbReference type="InParanoid" id="M4C6G5"/>
<reference evidence="1" key="2">
    <citation type="submission" date="2015-06" db="UniProtKB">
        <authorList>
            <consortium name="EnsemblProtists"/>
        </authorList>
    </citation>
    <scope>IDENTIFICATION</scope>
    <source>
        <strain evidence="1">Emoy2</strain>
    </source>
</reference>
<name>M4C6G5_HYAAE</name>
<keyword evidence="2" id="KW-1185">Reference proteome</keyword>
<reference evidence="2" key="1">
    <citation type="journal article" date="2010" name="Science">
        <title>Signatures of adaptation to obligate biotrophy in the Hyaloperonospora arabidopsidis genome.</title>
        <authorList>
            <person name="Baxter L."/>
            <person name="Tripathy S."/>
            <person name="Ishaque N."/>
            <person name="Boot N."/>
            <person name="Cabral A."/>
            <person name="Kemen E."/>
            <person name="Thines M."/>
            <person name="Ah-Fong A."/>
            <person name="Anderson R."/>
            <person name="Badejoko W."/>
            <person name="Bittner-Eddy P."/>
            <person name="Boore J.L."/>
            <person name="Chibucos M.C."/>
            <person name="Coates M."/>
            <person name="Dehal P."/>
            <person name="Delehaunty K."/>
            <person name="Dong S."/>
            <person name="Downton P."/>
            <person name="Dumas B."/>
            <person name="Fabro G."/>
            <person name="Fronick C."/>
            <person name="Fuerstenberg S.I."/>
            <person name="Fulton L."/>
            <person name="Gaulin E."/>
            <person name="Govers F."/>
            <person name="Hughes L."/>
            <person name="Humphray S."/>
            <person name="Jiang R.H."/>
            <person name="Judelson H."/>
            <person name="Kamoun S."/>
            <person name="Kyung K."/>
            <person name="Meijer H."/>
            <person name="Minx P."/>
            <person name="Morris P."/>
            <person name="Nelson J."/>
            <person name="Phuntumart V."/>
            <person name="Qutob D."/>
            <person name="Rehmany A."/>
            <person name="Rougon-Cardoso A."/>
            <person name="Ryden P."/>
            <person name="Torto-Alalibo T."/>
            <person name="Studholme D."/>
            <person name="Wang Y."/>
            <person name="Win J."/>
            <person name="Wood J."/>
            <person name="Clifton S.W."/>
            <person name="Rogers J."/>
            <person name="Van den Ackerveken G."/>
            <person name="Jones J.D."/>
            <person name="McDowell J.M."/>
            <person name="Beynon J."/>
            <person name="Tyler B.M."/>
        </authorList>
    </citation>
    <scope>NUCLEOTIDE SEQUENCE [LARGE SCALE GENOMIC DNA]</scope>
    <source>
        <strain evidence="2">Emoy2</strain>
    </source>
</reference>
<evidence type="ECO:0008006" key="3">
    <source>
        <dbReference type="Google" id="ProtNLM"/>
    </source>
</evidence>
<sequence>MIGGADLRYVLRYAEDSEQQRLLEKAIDKVCVWDITRIFTGWNLLPCAGEDVVMDRLFHYQVNDDFP</sequence>